<evidence type="ECO:0008006" key="4">
    <source>
        <dbReference type="Google" id="ProtNLM"/>
    </source>
</evidence>
<accession>A0A5J5EK05</accession>
<feature type="chain" id="PRO_5023899033" description="Secreted protein" evidence="1">
    <location>
        <begin position="20"/>
        <end position="138"/>
    </location>
</feature>
<comment type="caution">
    <text evidence="2">The sequence shown here is derived from an EMBL/GenBank/DDBJ whole genome shotgun (WGS) entry which is preliminary data.</text>
</comment>
<organism evidence="2 3">
    <name type="scientific">Sphaerosporella brunnea</name>
    <dbReference type="NCBI Taxonomy" id="1250544"/>
    <lineage>
        <taxon>Eukaryota</taxon>
        <taxon>Fungi</taxon>
        <taxon>Dikarya</taxon>
        <taxon>Ascomycota</taxon>
        <taxon>Pezizomycotina</taxon>
        <taxon>Pezizomycetes</taxon>
        <taxon>Pezizales</taxon>
        <taxon>Pyronemataceae</taxon>
        <taxon>Sphaerosporella</taxon>
    </lineage>
</organism>
<protein>
    <recommendedName>
        <fullName evidence="4">Secreted protein</fullName>
    </recommendedName>
</protein>
<name>A0A5J5EK05_9PEZI</name>
<dbReference type="Proteomes" id="UP000326924">
    <property type="component" value="Unassembled WGS sequence"/>
</dbReference>
<evidence type="ECO:0000313" key="2">
    <source>
        <dbReference type="EMBL" id="KAA8895972.1"/>
    </source>
</evidence>
<evidence type="ECO:0000256" key="1">
    <source>
        <dbReference type="SAM" id="SignalP"/>
    </source>
</evidence>
<keyword evidence="1" id="KW-0732">Signal</keyword>
<dbReference type="InParanoid" id="A0A5J5EK05"/>
<sequence>MSGSALETLLLIFLADSLSSPSSSRVQAFAFAFFSFSSMRAPGPPALLSFSTARSSFFFHRRNTRPGAVVMHIGTHQKNKASAFVSYKPSPRNGWGSLLASAKSCFIFILFCCQRLNPGLNRSSPTIPPWVELMWMDI</sequence>
<dbReference type="AlphaFoldDB" id="A0A5J5EK05"/>
<proteinExistence type="predicted"/>
<gene>
    <name evidence="2" type="ORF">FN846DRAFT_298359</name>
</gene>
<feature type="signal peptide" evidence="1">
    <location>
        <begin position="1"/>
        <end position="19"/>
    </location>
</feature>
<evidence type="ECO:0000313" key="3">
    <source>
        <dbReference type="Proteomes" id="UP000326924"/>
    </source>
</evidence>
<keyword evidence="3" id="KW-1185">Reference proteome</keyword>
<dbReference type="EMBL" id="VXIS01000232">
    <property type="protein sequence ID" value="KAA8895972.1"/>
    <property type="molecule type" value="Genomic_DNA"/>
</dbReference>
<reference evidence="2 3" key="1">
    <citation type="submission" date="2019-09" db="EMBL/GenBank/DDBJ databases">
        <title>Draft genome of the ectomycorrhizal ascomycete Sphaerosporella brunnea.</title>
        <authorList>
            <consortium name="DOE Joint Genome Institute"/>
            <person name="Benucci G.M."/>
            <person name="Marozzi G."/>
            <person name="Antonielli L."/>
            <person name="Sanchez S."/>
            <person name="Marco P."/>
            <person name="Wang X."/>
            <person name="Falini L.B."/>
            <person name="Barry K."/>
            <person name="Haridas S."/>
            <person name="Lipzen A."/>
            <person name="Labutti K."/>
            <person name="Grigoriev I.V."/>
            <person name="Murat C."/>
            <person name="Martin F."/>
            <person name="Albertini E."/>
            <person name="Donnini D."/>
            <person name="Bonito G."/>
        </authorList>
    </citation>
    <scope>NUCLEOTIDE SEQUENCE [LARGE SCALE GENOMIC DNA]</scope>
    <source>
        <strain evidence="2 3">Sb_GMNB300</strain>
    </source>
</reference>